<keyword evidence="3" id="KW-0540">Nuclease</keyword>
<proteinExistence type="predicted"/>
<dbReference type="EMBL" id="JAFBBK010000001">
    <property type="protein sequence ID" value="MBM7415830.1"/>
    <property type="molecule type" value="Genomic_DNA"/>
</dbReference>
<dbReference type="InterPro" id="IPR044946">
    <property type="entry name" value="Restrct_endonuc_typeI_TRD_sf"/>
</dbReference>
<comment type="caution">
    <text evidence="3">The sequence shown here is derived from an EMBL/GenBank/DDBJ whole genome shotgun (WGS) entry which is preliminary data.</text>
</comment>
<keyword evidence="3" id="KW-0378">Hydrolase</keyword>
<evidence type="ECO:0000313" key="4">
    <source>
        <dbReference type="Proteomes" id="UP000703038"/>
    </source>
</evidence>
<evidence type="ECO:0000256" key="2">
    <source>
        <dbReference type="ARBA" id="ARBA00023125"/>
    </source>
</evidence>
<keyword evidence="3" id="KW-0255">Endonuclease</keyword>
<organism evidence="3 4">
    <name type="scientific">Rhodococcoides corynebacterioides</name>
    <dbReference type="NCBI Taxonomy" id="53972"/>
    <lineage>
        <taxon>Bacteria</taxon>
        <taxon>Bacillati</taxon>
        <taxon>Actinomycetota</taxon>
        <taxon>Actinomycetes</taxon>
        <taxon>Mycobacteriales</taxon>
        <taxon>Nocardiaceae</taxon>
        <taxon>Rhodococcoides</taxon>
    </lineage>
</organism>
<evidence type="ECO:0000256" key="1">
    <source>
        <dbReference type="ARBA" id="ARBA00022747"/>
    </source>
</evidence>
<gene>
    <name evidence="3" type="ORF">JOE42_002563</name>
</gene>
<evidence type="ECO:0000313" key="3">
    <source>
        <dbReference type="EMBL" id="MBM7415830.1"/>
    </source>
</evidence>
<name>A0ABS2KV59_9NOCA</name>
<reference evidence="3 4" key="1">
    <citation type="submission" date="2021-01" db="EMBL/GenBank/DDBJ databases">
        <title>Genomics of switchgrass bacterial isolates.</title>
        <authorList>
            <person name="Shade A."/>
        </authorList>
    </citation>
    <scope>NUCLEOTIDE SEQUENCE [LARGE SCALE GENOMIC DNA]</scope>
    <source>
        <strain evidence="3 4">PvP111</strain>
    </source>
</reference>
<sequence length="362" mass="40529">MTAYRDVMIGDLFEPVGGSPKFVRDYIETNRGDNPVYSASLTGPFGYVKEFEYEGNYLTWVMNGYGGRVQEIGGRFALTRDRGIFIPKSGIEIPDLTYLRFAMEPQLMAAAVGRRVDGRRNEYTKIYRDTVRDVSLRLLVDERGHIDHEAMAVRGAKLRRVERAQALVHATRAPLADVNIAFKVTPPYTTVNLSDSKVFDLSIGNRVLRSEFSESGIPVYSANVIVPFGKVSASNLTNFDHPSLLWGIDGPFVWNLIPAGVEFATTDHCGRLLVLDNQYSPDYIYSYLMATRGGHGFDRVYRASLRNIKSNVTVPIPLDNDGKVSVVRQRDLASKYQQSQRIRQSALTALDDVLKARMAAES</sequence>
<dbReference type="SUPFAM" id="SSF116734">
    <property type="entry name" value="DNA methylase specificity domain"/>
    <property type="match status" value="2"/>
</dbReference>
<dbReference type="Proteomes" id="UP000703038">
    <property type="component" value="Unassembled WGS sequence"/>
</dbReference>
<dbReference type="GO" id="GO:0004519">
    <property type="term" value="F:endonuclease activity"/>
    <property type="evidence" value="ECO:0007669"/>
    <property type="project" value="UniProtKB-KW"/>
</dbReference>
<protein>
    <submittedName>
        <fullName evidence="3">Restriction endonuclease S subunit</fullName>
    </submittedName>
</protein>
<keyword evidence="4" id="KW-1185">Reference proteome</keyword>
<dbReference type="RefSeq" id="WP_204868792.1">
    <property type="nucleotide sequence ID" value="NZ_JAFBBK010000001.1"/>
</dbReference>
<keyword evidence="2" id="KW-0238">DNA-binding</keyword>
<accession>A0ABS2KV59</accession>
<keyword evidence="1" id="KW-0680">Restriction system</keyword>
<dbReference type="Gene3D" id="3.90.220.20">
    <property type="entry name" value="DNA methylase specificity domains"/>
    <property type="match status" value="2"/>
</dbReference>